<dbReference type="InterPro" id="IPR027417">
    <property type="entry name" value="P-loop_NTPase"/>
</dbReference>
<dbReference type="PANTHER" id="PTHR43384">
    <property type="entry name" value="SEPTUM SITE-DETERMINING PROTEIN MIND HOMOLOG, CHLOROPLASTIC-RELATED"/>
    <property type="match status" value="1"/>
</dbReference>
<dbReference type="Gene3D" id="3.40.50.300">
    <property type="entry name" value="P-loop containing nucleotide triphosphate hydrolases"/>
    <property type="match status" value="1"/>
</dbReference>
<accession>A0ABV6DPW5</accession>
<sequence length="379" mass="41978">MNKLELILLDDDADYVQGVRDYVRARDDGGMIEIKVFSKPDAALAALRQAHDCGVLLAAERLWPHGDKGEGPVVLLLESLTDTGRLPTGVHYAFRYLPLDQLMQTVRRALTASGNNSRHAFAGKASDGRSRVITWFSAGGGSGKSTAAYNLAMRLAQQGEDVCLVSLESLPSALWMKREISPRMAEWLYYAKAKPHTAIERIGELIRPGLYRHLYYTDAFAHPDDAADMSAEDAELLLNALKKSNRFAWIIVDLEAGWSGRNRGALQGSDRIMWIVTDDAGALHKTEAMLELWRADGVIDKFAGRLSFIAGKYVGLTPTGYDRIGIDPSGVLPYVPQWKMVKHPEELLKAAFYTQTLWEAFQGIAQVPERSAATWNDPS</sequence>
<gene>
    <name evidence="1" type="ORF">ACFFK0_19975</name>
</gene>
<dbReference type="Gene3D" id="3.40.50.10850">
    <property type="entry name" value="Ntrc-like two-domain protein"/>
    <property type="match status" value="1"/>
</dbReference>
<reference evidence="1 2" key="1">
    <citation type="submission" date="2024-09" db="EMBL/GenBank/DDBJ databases">
        <authorList>
            <person name="Sun Q."/>
            <person name="Mori K."/>
        </authorList>
    </citation>
    <scope>NUCLEOTIDE SEQUENCE [LARGE SCALE GENOMIC DNA]</scope>
    <source>
        <strain evidence="1 2">CCM 7759</strain>
    </source>
</reference>
<protein>
    <submittedName>
        <fullName evidence="1">CpaE family protein</fullName>
    </submittedName>
</protein>
<dbReference type="RefSeq" id="WP_377472097.1">
    <property type="nucleotide sequence ID" value="NZ_JBHLWN010000077.1"/>
</dbReference>
<organism evidence="1 2">
    <name type="scientific">Paenibacillus chartarius</name>
    <dbReference type="NCBI Taxonomy" id="747481"/>
    <lineage>
        <taxon>Bacteria</taxon>
        <taxon>Bacillati</taxon>
        <taxon>Bacillota</taxon>
        <taxon>Bacilli</taxon>
        <taxon>Bacillales</taxon>
        <taxon>Paenibacillaceae</taxon>
        <taxon>Paenibacillus</taxon>
    </lineage>
</organism>
<dbReference type="EMBL" id="JBHLWN010000077">
    <property type="protein sequence ID" value="MFC0214688.1"/>
    <property type="molecule type" value="Genomic_DNA"/>
</dbReference>
<dbReference type="Proteomes" id="UP001589776">
    <property type="component" value="Unassembled WGS sequence"/>
</dbReference>
<proteinExistence type="predicted"/>
<evidence type="ECO:0000313" key="1">
    <source>
        <dbReference type="EMBL" id="MFC0214688.1"/>
    </source>
</evidence>
<dbReference type="PANTHER" id="PTHR43384:SF13">
    <property type="entry name" value="SLR0110 PROTEIN"/>
    <property type="match status" value="1"/>
</dbReference>
<keyword evidence="2" id="KW-1185">Reference proteome</keyword>
<dbReference type="SUPFAM" id="SSF52540">
    <property type="entry name" value="P-loop containing nucleoside triphosphate hydrolases"/>
    <property type="match status" value="1"/>
</dbReference>
<evidence type="ECO:0000313" key="2">
    <source>
        <dbReference type="Proteomes" id="UP001589776"/>
    </source>
</evidence>
<dbReference type="InterPro" id="IPR050625">
    <property type="entry name" value="ParA/MinD_ATPase"/>
</dbReference>
<comment type="caution">
    <text evidence="1">The sequence shown here is derived from an EMBL/GenBank/DDBJ whole genome shotgun (WGS) entry which is preliminary data.</text>
</comment>
<name>A0ABV6DPW5_9BACL</name>